<dbReference type="SUPFAM" id="SSF54427">
    <property type="entry name" value="NTF2-like"/>
    <property type="match status" value="1"/>
</dbReference>
<keyword evidence="4" id="KW-0560">Oxidoreductase</keyword>
<organism evidence="5 6">
    <name type="scientific">Marinobacterium stanieri</name>
    <dbReference type="NCBI Taxonomy" id="49186"/>
    <lineage>
        <taxon>Bacteria</taxon>
        <taxon>Pseudomonadati</taxon>
        <taxon>Pseudomonadota</taxon>
        <taxon>Gammaproteobacteria</taxon>
        <taxon>Oceanospirillales</taxon>
        <taxon>Oceanospirillaceae</taxon>
        <taxon>Marinobacterium</taxon>
    </lineage>
</organism>
<dbReference type="Pfam" id="PF00866">
    <property type="entry name" value="Ring_hydroxyl_B"/>
    <property type="match status" value="1"/>
</dbReference>
<name>A0A1N6SHX3_9GAMM</name>
<dbReference type="AlphaFoldDB" id="A0A1N6SHX3"/>
<dbReference type="InterPro" id="IPR032710">
    <property type="entry name" value="NTF2-like_dom_sf"/>
</dbReference>
<accession>A0A1N6SHX3</accession>
<reference evidence="5 6" key="1">
    <citation type="submission" date="2017-01" db="EMBL/GenBank/DDBJ databases">
        <authorList>
            <person name="Mah S.A."/>
            <person name="Swanson W.J."/>
            <person name="Moy G.W."/>
            <person name="Vacquier V.D."/>
        </authorList>
    </citation>
    <scope>NUCLEOTIDE SEQUENCE [LARGE SCALE GENOMIC DNA]</scope>
    <source>
        <strain evidence="5 6">DSM 7027</strain>
    </source>
</reference>
<evidence type="ECO:0000256" key="1">
    <source>
        <dbReference type="ARBA" id="ARBA00009570"/>
    </source>
</evidence>
<dbReference type="CDD" id="cd00667">
    <property type="entry name" value="ring_hydroxylating_dioxygenases_beta"/>
    <property type="match status" value="1"/>
</dbReference>
<evidence type="ECO:0000313" key="6">
    <source>
        <dbReference type="Proteomes" id="UP000186895"/>
    </source>
</evidence>
<protein>
    <submittedName>
        <fullName evidence="5">Benzoate/toluate 1,2-dioxygenase beta subunit</fullName>
    </submittedName>
</protein>
<dbReference type="Gene3D" id="3.10.450.50">
    <property type="match status" value="1"/>
</dbReference>
<dbReference type="InterPro" id="IPR000391">
    <property type="entry name" value="Rng_hydr_dOase-bsu"/>
</dbReference>
<keyword evidence="6" id="KW-1185">Reference proteome</keyword>
<gene>
    <name evidence="5" type="ORF">SAMN05421647_104276</name>
</gene>
<dbReference type="STRING" id="49186.SAMN05421647_104276"/>
<keyword evidence="2" id="KW-0058">Aromatic hydrocarbons catabolism</keyword>
<dbReference type="PANTHER" id="PTHR41534">
    <property type="entry name" value="BLR3401 PROTEIN"/>
    <property type="match status" value="1"/>
</dbReference>
<dbReference type="PANTHER" id="PTHR41534:SF1">
    <property type="entry name" value="BLR3401 PROTEIN"/>
    <property type="match status" value="1"/>
</dbReference>
<keyword evidence="3 5" id="KW-0223">Dioxygenase</keyword>
<dbReference type="GO" id="GO:0051213">
    <property type="term" value="F:dioxygenase activity"/>
    <property type="evidence" value="ECO:0007669"/>
    <property type="project" value="UniProtKB-KW"/>
</dbReference>
<evidence type="ECO:0000313" key="5">
    <source>
        <dbReference type="EMBL" id="SIQ40607.1"/>
    </source>
</evidence>
<evidence type="ECO:0000256" key="3">
    <source>
        <dbReference type="ARBA" id="ARBA00022964"/>
    </source>
</evidence>
<evidence type="ECO:0000256" key="2">
    <source>
        <dbReference type="ARBA" id="ARBA00022797"/>
    </source>
</evidence>
<dbReference type="eggNOG" id="COG5517">
    <property type="taxonomic scope" value="Bacteria"/>
</dbReference>
<dbReference type="RefSeq" id="WP_076462849.1">
    <property type="nucleotide sequence ID" value="NZ_FTMN01000004.1"/>
</dbReference>
<sequence length="164" mass="19297">MTISYEEIRNFLHSEQRCLDDKDYDTWLEHYDKDAEYWVPSWDVDGELTVDPHSEISLIYYGRRDGLEDRVFRIKTDRSSASSLPEPRTQHMLSNLEVLTASTGDADVRYSWLTNSVRYNNVDTYFGTAFVTLVRADDGSLKIKRKKIILKNDYIHHVVDIYHL</sequence>
<comment type="similarity">
    <text evidence="1">Belongs to the bacterial ring-hydroxylating dioxygenase beta subunit family.</text>
</comment>
<dbReference type="EMBL" id="FTMN01000004">
    <property type="protein sequence ID" value="SIQ40607.1"/>
    <property type="molecule type" value="Genomic_DNA"/>
</dbReference>
<proteinExistence type="inferred from homology"/>
<evidence type="ECO:0000256" key="4">
    <source>
        <dbReference type="ARBA" id="ARBA00023002"/>
    </source>
</evidence>
<dbReference type="GO" id="GO:0019380">
    <property type="term" value="P:3-phenylpropionate catabolic process"/>
    <property type="evidence" value="ECO:0007669"/>
    <property type="project" value="TreeGrafter"/>
</dbReference>
<dbReference type="Proteomes" id="UP000186895">
    <property type="component" value="Unassembled WGS sequence"/>
</dbReference>